<dbReference type="Proteomes" id="UP000270411">
    <property type="component" value="Chromosome 2"/>
</dbReference>
<dbReference type="AlphaFoldDB" id="A0A3G8H972"/>
<dbReference type="GO" id="GO:0003677">
    <property type="term" value="F:DNA binding"/>
    <property type="evidence" value="ECO:0007669"/>
    <property type="project" value="UniProtKB-UniRule"/>
</dbReference>
<dbReference type="InterPro" id="IPR001647">
    <property type="entry name" value="HTH_TetR"/>
</dbReference>
<evidence type="ECO:0000256" key="3">
    <source>
        <dbReference type="SAM" id="MobiDB-lite"/>
    </source>
</evidence>
<dbReference type="OrthoDB" id="9809772at2"/>
<organism evidence="5 6">
    <name type="scientific">Cupriavidus pauculus</name>
    <dbReference type="NCBI Taxonomy" id="82633"/>
    <lineage>
        <taxon>Bacteria</taxon>
        <taxon>Pseudomonadati</taxon>
        <taxon>Pseudomonadota</taxon>
        <taxon>Betaproteobacteria</taxon>
        <taxon>Burkholderiales</taxon>
        <taxon>Burkholderiaceae</taxon>
        <taxon>Cupriavidus</taxon>
    </lineage>
</organism>
<dbReference type="PROSITE" id="PS50977">
    <property type="entry name" value="HTH_TETR_2"/>
    <property type="match status" value="1"/>
</dbReference>
<name>A0A3G8H972_9BURK</name>
<dbReference type="Gene3D" id="1.10.357.10">
    <property type="entry name" value="Tetracycline Repressor, domain 2"/>
    <property type="match status" value="1"/>
</dbReference>
<evidence type="ECO:0000313" key="5">
    <source>
        <dbReference type="EMBL" id="AZG17061.1"/>
    </source>
</evidence>
<accession>A0A3G8H972</accession>
<evidence type="ECO:0000313" key="6">
    <source>
        <dbReference type="Proteomes" id="UP000270411"/>
    </source>
</evidence>
<dbReference type="PANTHER" id="PTHR43479:SF11">
    <property type="entry name" value="ACREF_ENVCD OPERON REPRESSOR-RELATED"/>
    <property type="match status" value="1"/>
</dbReference>
<dbReference type="SUPFAM" id="SSF46689">
    <property type="entry name" value="Homeodomain-like"/>
    <property type="match status" value="1"/>
</dbReference>
<feature type="DNA-binding region" description="H-T-H motif" evidence="2">
    <location>
        <begin position="52"/>
        <end position="71"/>
    </location>
</feature>
<sequence>MTTTPHPPACDGAGDAPDHRSRVAQAKRVATRARIVSAILDLVSDPSNLTVSIEDVVKAAGIARGTFYKHFASLDEAMLAMGREVRDQFTAQILPAHDLLADPVQRFSCGMYCFLAHAHGDRRWAGFALREELVPGRSLLLDCVLADLRAGALQGRMEIDDLQAAVDLVLGTVLEGIRTLYFRRTRYPQQYIDTSMRMALRSLGVDAKAAAFARAYASRCEAAGPESADRTSE</sequence>
<dbReference type="Pfam" id="PF00440">
    <property type="entry name" value="TetR_N"/>
    <property type="match status" value="1"/>
</dbReference>
<protein>
    <submittedName>
        <fullName evidence="5">TetR/AcrR family transcriptional regulator</fullName>
    </submittedName>
</protein>
<proteinExistence type="predicted"/>
<reference evidence="6" key="1">
    <citation type="submission" date="2018-11" db="EMBL/GenBank/DDBJ databases">
        <title>FDA dAtabase for Regulatory Grade micrObial Sequences (FDA-ARGOS): Supporting development and validation of Infectious Disease Dx tests.</title>
        <authorList>
            <person name="Goldberg B."/>
            <person name="Campos J."/>
            <person name="Tallon L."/>
            <person name="Sadzewicz L."/>
            <person name="Zhao X."/>
            <person name="Vavikolanu K."/>
            <person name="Mehta A."/>
            <person name="Aluvathingal J."/>
            <person name="Nadendla S."/>
            <person name="Geyer C."/>
            <person name="Nandy P."/>
            <person name="Yan Y."/>
            <person name="Sichtig H."/>
        </authorList>
    </citation>
    <scope>NUCLEOTIDE SEQUENCE [LARGE SCALE GENOMIC DNA]</scope>
    <source>
        <strain evidence="6">FDAARGOS_614</strain>
    </source>
</reference>
<dbReference type="InterPro" id="IPR050624">
    <property type="entry name" value="HTH-type_Tx_Regulator"/>
</dbReference>
<feature type="region of interest" description="Disordered" evidence="3">
    <location>
        <begin position="1"/>
        <end position="22"/>
    </location>
</feature>
<dbReference type="InterPro" id="IPR009057">
    <property type="entry name" value="Homeodomain-like_sf"/>
</dbReference>
<dbReference type="KEGG" id="cpau:EHF44_26255"/>
<feature type="domain" description="HTH tetR-type" evidence="4">
    <location>
        <begin position="29"/>
        <end position="89"/>
    </location>
</feature>
<dbReference type="EMBL" id="CP033970">
    <property type="protein sequence ID" value="AZG17061.1"/>
    <property type="molecule type" value="Genomic_DNA"/>
</dbReference>
<evidence type="ECO:0000256" key="2">
    <source>
        <dbReference type="PROSITE-ProRule" id="PRU00335"/>
    </source>
</evidence>
<evidence type="ECO:0000256" key="1">
    <source>
        <dbReference type="ARBA" id="ARBA00023125"/>
    </source>
</evidence>
<evidence type="ECO:0000259" key="4">
    <source>
        <dbReference type="PROSITE" id="PS50977"/>
    </source>
</evidence>
<dbReference type="PANTHER" id="PTHR43479">
    <property type="entry name" value="ACREF/ENVCD OPERON REPRESSOR-RELATED"/>
    <property type="match status" value="1"/>
</dbReference>
<keyword evidence="1 2" id="KW-0238">DNA-binding</keyword>
<gene>
    <name evidence="5" type="ORF">EHF44_26255</name>
</gene>